<dbReference type="SUPFAM" id="SSF53850">
    <property type="entry name" value="Periplasmic binding protein-like II"/>
    <property type="match status" value="1"/>
</dbReference>
<dbReference type="InterPro" id="IPR005064">
    <property type="entry name" value="BUG"/>
</dbReference>
<evidence type="ECO:0000313" key="4">
    <source>
        <dbReference type="Proteomes" id="UP000326780"/>
    </source>
</evidence>
<dbReference type="InterPro" id="IPR042100">
    <property type="entry name" value="Bug_dom1"/>
</dbReference>
<reference evidence="3 4" key="1">
    <citation type="submission" date="2019-10" db="EMBL/GenBank/DDBJ databases">
        <title>Complete genome sequence of Variovorax paradoxus 5C-2.</title>
        <authorList>
            <person name="Gogoleva N.E."/>
            <person name="Balkin A.S."/>
        </authorList>
    </citation>
    <scope>NUCLEOTIDE SEQUENCE [LARGE SCALE GENOMIC DNA]</scope>
    <source>
        <strain evidence="3 4">5C-2</strain>
    </source>
</reference>
<accession>A0A5Q0M863</accession>
<name>A0A5Q0M863_VARPD</name>
<dbReference type="Gene3D" id="3.40.190.150">
    <property type="entry name" value="Bordetella uptake gene, domain 1"/>
    <property type="match status" value="1"/>
</dbReference>
<feature type="chain" id="PRO_5024995132" evidence="2">
    <location>
        <begin position="23"/>
        <end position="321"/>
    </location>
</feature>
<comment type="similarity">
    <text evidence="1">Belongs to the UPF0065 (bug) family.</text>
</comment>
<protein>
    <submittedName>
        <fullName evidence="3">Tripartite tricarboxylate transporter substrate binding protein</fullName>
    </submittedName>
</protein>
<dbReference type="RefSeq" id="WP_153283326.1">
    <property type="nucleotide sequence ID" value="NZ_CP045644.1"/>
</dbReference>
<dbReference type="CDD" id="cd13578">
    <property type="entry name" value="PBP2_Bug27"/>
    <property type="match status" value="1"/>
</dbReference>
<dbReference type="EMBL" id="CP045644">
    <property type="protein sequence ID" value="QFZ84705.1"/>
    <property type="molecule type" value="Genomic_DNA"/>
</dbReference>
<dbReference type="Gene3D" id="3.40.190.10">
    <property type="entry name" value="Periplasmic binding protein-like II"/>
    <property type="match status" value="1"/>
</dbReference>
<organism evidence="3 4">
    <name type="scientific">Variovorax paradoxus</name>
    <dbReference type="NCBI Taxonomy" id="34073"/>
    <lineage>
        <taxon>Bacteria</taxon>
        <taxon>Pseudomonadati</taxon>
        <taxon>Pseudomonadota</taxon>
        <taxon>Betaproteobacteria</taxon>
        <taxon>Burkholderiales</taxon>
        <taxon>Comamonadaceae</taxon>
        <taxon>Variovorax</taxon>
    </lineage>
</organism>
<dbReference type="Proteomes" id="UP000326780">
    <property type="component" value="Chromosome"/>
</dbReference>
<proteinExistence type="inferred from homology"/>
<sequence>MLSRRTLLTAVAALGLAHPAVAQDYPTRPIKLVVPFGAGTTADIVARVFGEGIARQMGQPVVVENRAGAGGNIGVDMVARDSADGYTILLGTVGTHAINPTLYRKLTTNALKDFAPIGFAGSTPTLLIVSANSPYKTLKDLRNAASAGKRLSFASAGNGTSGHLAGELLKVRLGGDMVHVPYKEGATALNDVIAGQVDFMFYHPVAALPHIRANKLRALGASTARRTSIAPDVPTLQEQGMENFDLMAWMMLYAPAKTPPAVLAKLRAATSKAVMTEGTRAKLVALGLEVPPMDEGQLVQFSKSEIEKWSEIVKLSGAHID</sequence>
<dbReference type="PIRSF" id="PIRSF017082">
    <property type="entry name" value="YflP"/>
    <property type="match status" value="1"/>
</dbReference>
<dbReference type="PANTHER" id="PTHR42928:SF5">
    <property type="entry name" value="BLR1237 PROTEIN"/>
    <property type="match status" value="1"/>
</dbReference>
<feature type="signal peptide" evidence="2">
    <location>
        <begin position="1"/>
        <end position="22"/>
    </location>
</feature>
<dbReference type="PANTHER" id="PTHR42928">
    <property type="entry name" value="TRICARBOXYLATE-BINDING PROTEIN"/>
    <property type="match status" value="1"/>
</dbReference>
<dbReference type="AlphaFoldDB" id="A0A5Q0M863"/>
<evidence type="ECO:0000256" key="2">
    <source>
        <dbReference type="SAM" id="SignalP"/>
    </source>
</evidence>
<evidence type="ECO:0000256" key="1">
    <source>
        <dbReference type="ARBA" id="ARBA00006987"/>
    </source>
</evidence>
<dbReference type="Pfam" id="PF03401">
    <property type="entry name" value="TctC"/>
    <property type="match status" value="1"/>
</dbReference>
<gene>
    <name evidence="3" type="ORF">GFK26_18990</name>
</gene>
<keyword evidence="2" id="KW-0732">Signal</keyword>
<evidence type="ECO:0000313" key="3">
    <source>
        <dbReference type="EMBL" id="QFZ84705.1"/>
    </source>
</evidence>